<evidence type="ECO:0000313" key="19">
    <source>
        <dbReference type="EMBL" id="STO09124.1"/>
    </source>
</evidence>
<keyword evidence="3" id="KW-0813">Transport</keyword>
<name>A0A377FX32_9BACL</name>
<dbReference type="Pfam" id="PF00403">
    <property type="entry name" value="HMA"/>
    <property type="match status" value="1"/>
</dbReference>
<evidence type="ECO:0000256" key="17">
    <source>
        <dbReference type="RuleBase" id="RU362081"/>
    </source>
</evidence>
<dbReference type="InterPro" id="IPR008250">
    <property type="entry name" value="ATPase_P-typ_transduc_dom_A_sf"/>
</dbReference>
<dbReference type="RefSeq" id="WP_034799267.1">
    <property type="nucleotide sequence ID" value="NZ_UGGP01000001.1"/>
</dbReference>
<dbReference type="PROSITE" id="PS01047">
    <property type="entry name" value="HMA_1"/>
    <property type="match status" value="1"/>
</dbReference>
<comment type="subcellular location">
    <subcellularLocation>
        <location evidence="1">Cell membrane</location>
        <topology evidence="1">Multi-pass membrane protein</topology>
    </subcellularLocation>
</comment>
<evidence type="ECO:0000256" key="5">
    <source>
        <dbReference type="ARBA" id="ARBA00022539"/>
    </source>
</evidence>
<feature type="transmembrane region" description="Helical" evidence="17">
    <location>
        <begin position="92"/>
        <end position="118"/>
    </location>
</feature>
<dbReference type="GO" id="GO:0005524">
    <property type="term" value="F:ATP binding"/>
    <property type="evidence" value="ECO:0007669"/>
    <property type="project" value="UniProtKB-UniRule"/>
</dbReference>
<dbReference type="SUPFAM" id="SSF81653">
    <property type="entry name" value="Calcium ATPase, transduction domain A"/>
    <property type="match status" value="1"/>
</dbReference>
<evidence type="ECO:0000256" key="15">
    <source>
        <dbReference type="ARBA" id="ARBA00039103"/>
    </source>
</evidence>
<evidence type="ECO:0000256" key="14">
    <source>
        <dbReference type="ARBA" id="ARBA00023136"/>
    </source>
</evidence>
<gene>
    <name evidence="19" type="primary">cadA_1</name>
    <name evidence="19" type="ORF">NCTC13163_02523</name>
</gene>
<dbReference type="PRINTS" id="PR00941">
    <property type="entry name" value="CDATPASE"/>
</dbReference>
<keyword evidence="5" id="KW-0104">Cadmium</keyword>
<keyword evidence="10 17" id="KW-0067">ATP-binding</keyword>
<feature type="domain" description="HMA" evidence="18">
    <location>
        <begin position="3"/>
        <end position="72"/>
    </location>
</feature>
<dbReference type="OrthoDB" id="9813266at2"/>
<keyword evidence="9 17" id="KW-0547">Nucleotide-binding</keyword>
<keyword evidence="7 17" id="KW-0812">Transmembrane</keyword>
<dbReference type="SUPFAM" id="SSF56784">
    <property type="entry name" value="HAD-like"/>
    <property type="match status" value="1"/>
</dbReference>
<dbReference type="NCBIfam" id="TIGR01525">
    <property type="entry name" value="ATPase-IB_hvy"/>
    <property type="match status" value="1"/>
</dbReference>
<keyword evidence="8 17" id="KW-0479">Metal-binding</keyword>
<dbReference type="GO" id="GO:0016887">
    <property type="term" value="F:ATP hydrolysis activity"/>
    <property type="evidence" value="ECO:0007669"/>
    <property type="project" value="InterPro"/>
</dbReference>
<dbReference type="GO" id="GO:0005886">
    <property type="term" value="C:plasma membrane"/>
    <property type="evidence" value="ECO:0007669"/>
    <property type="project" value="UniProtKB-SubCell"/>
</dbReference>
<evidence type="ECO:0000313" key="20">
    <source>
        <dbReference type="Proteomes" id="UP000254060"/>
    </source>
</evidence>
<dbReference type="NCBIfam" id="TIGR01512">
    <property type="entry name" value="ATPase-IB2_Cd"/>
    <property type="match status" value="1"/>
</dbReference>
<dbReference type="InterPro" id="IPR059000">
    <property type="entry name" value="ATPase_P-type_domA"/>
</dbReference>
<keyword evidence="13" id="KW-0406">Ion transport</keyword>
<dbReference type="PROSITE" id="PS00154">
    <property type="entry name" value="ATPASE_E1_E2"/>
    <property type="match status" value="1"/>
</dbReference>
<dbReference type="PANTHER" id="PTHR48085">
    <property type="entry name" value="CADMIUM/ZINC-TRANSPORTING ATPASE HMA2-RELATED"/>
    <property type="match status" value="1"/>
</dbReference>
<dbReference type="AlphaFoldDB" id="A0A377FX32"/>
<evidence type="ECO:0000256" key="10">
    <source>
        <dbReference type="ARBA" id="ARBA00022840"/>
    </source>
</evidence>
<reference evidence="19 20" key="1">
    <citation type="submission" date="2018-06" db="EMBL/GenBank/DDBJ databases">
        <authorList>
            <consortium name="Pathogen Informatics"/>
            <person name="Doyle S."/>
        </authorList>
    </citation>
    <scope>NUCLEOTIDE SEQUENCE [LARGE SCALE GENOMIC DNA]</scope>
    <source>
        <strain evidence="19 20">NCTC13163</strain>
    </source>
</reference>
<dbReference type="InterPro" id="IPR023214">
    <property type="entry name" value="HAD_sf"/>
</dbReference>
<feature type="transmembrane region" description="Helical" evidence="17">
    <location>
        <begin position="332"/>
        <end position="357"/>
    </location>
</feature>
<dbReference type="CDD" id="cd00371">
    <property type="entry name" value="HMA"/>
    <property type="match status" value="1"/>
</dbReference>
<evidence type="ECO:0000259" key="18">
    <source>
        <dbReference type="PROSITE" id="PS50846"/>
    </source>
</evidence>
<evidence type="ECO:0000256" key="1">
    <source>
        <dbReference type="ARBA" id="ARBA00004651"/>
    </source>
</evidence>
<keyword evidence="11" id="KW-1278">Translocase</keyword>
<evidence type="ECO:0000256" key="3">
    <source>
        <dbReference type="ARBA" id="ARBA00022448"/>
    </source>
</evidence>
<dbReference type="InterPro" id="IPR018303">
    <property type="entry name" value="ATPase_P-typ_P_site"/>
</dbReference>
<dbReference type="Gene3D" id="3.40.1110.10">
    <property type="entry name" value="Calcium-transporting ATPase, cytoplasmic domain N"/>
    <property type="match status" value="1"/>
</dbReference>
<proteinExistence type="inferred from homology"/>
<dbReference type="Gene3D" id="3.30.70.100">
    <property type="match status" value="1"/>
</dbReference>
<organism evidence="19 20">
    <name type="scientific">Exiguobacterium aurantiacum</name>
    <dbReference type="NCBI Taxonomy" id="33987"/>
    <lineage>
        <taxon>Bacteria</taxon>
        <taxon>Bacillati</taxon>
        <taxon>Bacillota</taxon>
        <taxon>Bacilli</taxon>
        <taxon>Bacillales</taxon>
        <taxon>Bacillales Family XII. Incertae Sedis</taxon>
        <taxon>Exiguobacterium</taxon>
    </lineage>
</organism>
<dbReference type="PRINTS" id="PR00119">
    <property type="entry name" value="CATATPASE"/>
</dbReference>
<dbReference type="GO" id="GO:0008551">
    <property type="term" value="F:P-type cadmium transporter activity"/>
    <property type="evidence" value="ECO:0007669"/>
    <property type="project" value="UniProtKB-EC"/>
</dbReference>
<dbReference type="SUPFAM" id="SSF81665">
    <property type="entry name" value="Calcium ATPase, transmembrane domain M"/>
    <property type="match status" value="1"/>
</dbReference>
<protein>
    <recommendedName>
        <fullName evidence="15">Cd(2+)-exporting ATPase</fullName>
        <ecNumber evidence="15">7.2.2.21</ecNumber>
    </recommendedName>
</protein>
<dbReference type="Gene3D" id="2.70.150.10">
    <property type="entry name" value="Calcium-transporting ATPase, cytoplasmic transduction domain A"/>
    <property type="match status" value="1"/>
</dbReference>
<dbReference type="PANTHER" id="PTHR48085:SF5">
    <property type="entry name" value="CADMIUM_ZINC-TRANSPORTING ATPASE HMA4-RELATED"/>
    <property type="match status" value="1"/>
</dbReference>
<evidence type="ECO:0000256" key="9">
    <source>
        <dbReference type="ARBA" id="ARBA00022741"/>
    </source>
</evidence>
<dbReference type="PROSITE" id="PS50846">
    <property type="entry name" value="HMA_2"/>
    <property type="match status" value="1"/>
</dbReference>
<dbReference type="GO" id="GO:0046872">
    <property type="term" value="F:metal ion binding"/>
    <property type="evidence" value="ECO:0007669"/>
    <property type="project" value="UniProtKB-KW"/>
</dbReference>
<keyword evidence="19" id="KW-0378">Hydrolase</keyword>
<evidence type="ECO:0000256" key="8">
    <source>
        <dbReference type="ARBA" id="ARBA00022723"/>
    </source>
</evidence>
<dbReference type="STRING" id="1397694.GCA_000702585_03008"/>
<keyword evidence="6" id="KW-0597">Phosphoprotein</keyword>
<comment type="similarity">
    <text evidence="2 17">Belongs to the cation transport ATPase (P-type) (TC 3.A.3) family. Type IB subfamily.</text>
</comment>
<dbReference type="EMBL" id="UGGP01000001">
    <property type="protein sequence ID" value="STO09124.1"/>
    <property type="molecule type" value="Genomic_DNA"/>
</dbReference>
<dbReference type="InterPro" id="IPR051014">
    <property type="entry name" value="Cation_Transport_ATPase_IB"/>
</dbReference>
<accession>A0A377FX32</accession>
<feature type="transmembrane region" description="Helical" evidence="17">
    <location>
        <begin position="306"/>
        <end position="326"/>
    </location>
</feature>
<evidence type="ECO:0000256" key="4">
    <source>
        <dbReference type="ARBA" id="ARBA00022475"/>
    </source>
</evidence>
<keyword evidence="14 17" id="KW-0472">Membrane</keyword>
<dbReference type="Pfam" id="PF00702">
    <property type="entry name" value="Hydrolase"/>
    <property type="match status" value="1"/>
</dbReference>
<comment type="catalytic activity">
    <reaction evidence="16">
        <text>Cd(2+)(in) + ATP + H2O = Cd(2+)(out) + ADP + phosphate + H(+)</text>
        <dbReference type="Rhea" id="RHEA:12132"/>
        <dbReference type="ChEBI" id="CHEBI:15377"/>
        <dbReference type="ChEBI" id="CHEBI:15378"/>
        <dbReference type="ChEBI" id="CHEBI:30616"/>
        <dbReference type="ChEBI" id="CHEBI:43474"/>
        <dbReference type="ChEBI" id="CHEBI:48775"/>
        <dbReference type="ChEBI" id="CHEBI:456216"/>
        <dbReference type="EC" id="7.2.2.21"/>
    </reaction>
</comment>
<dbReference type="EC" id="7.2.2.21" evidence="15"/>
<evidence type="ECO:0000256" key="6">
    <source>
        <dbReference type="ARBA" id="ARBA00022553"/>
    </source>
</evidence>
<dbReference type="InterPro" id="IPR036412">
    <property type="entry name" value="HAD-like_sf"/>
</dbReference>
<dbReference type="InterPro" id="IPR036163">
    <property type="entry name" value="HMA_dom_sf"/>
</dbReference>
<dbReference type="InterPro" id="IPR023299">
    <property type="entry name" value="ATPase_P-typ_cyto_dom_N"/>
</dbReference>
<dbReference type="SUPFAM" id="SSF55008">
    <property type="entry name" value="HMA, heavy metal-associated domain"/>
    <property type="match status" value="1"/>
</dbReference>
<dbReference type="InterPro" id="IPR017969">
    <property type="entry name" value="Heavy-metal-associated_CS"/>
</dbReference>
<evidence type="ECO:0000256" key="16">
    <source>
        <dbReference type="ARBA" id="ARBA00049338"/>
    </source>
</evidence>
<sequence>MEKRDVLPVEGITCTNCAAKIERRVTEQDGVTSCRIDFATSQMVIEWVGPSDREAMLRSIEATMERIEPGAHFVRKDDADTKADRLLWRFGIALVLLGLGLFTDSLFFYVLAYVIAGYDVVYTAGRNIWAREWFDEKFLMTVATLGAFAIAEYPEAVAVMLFYQLGEYVQGRAVRASRHSIQSLLNMKPTKARVLVEGSEIEHRPEDVEIGAIIVVRAGEHVPMDGRIVTGASSLDTASLTGESLPRQTGPGDAVLAGMLNLDGRLEVEVERPANDSSLQKMIALVEQASANKAKTEQMITRLAKVYTPIVVGLATVVAFVPPLFVGDLEEWVYRALIFLVISCPCALVISIPLGYFGGIGAGSRRGILVKGGEYLDTLAEVDTIVFDKTGTLTTGRFDVTAVETNGQMSEEALLKLAARVEIASTHPLAVAIVARAGETTAFSDVREEPGYGLMALDGTDRIYVGSARYMEKLGHAVTEARVGTNVHVVKNDRWLGRIELMDTVKQDATEAVTSLKRHGYRTVMLTGDRAAVAAKVGQDLGIDDVKSELLPHQKVEEVERLVRHGKVAFVGDGLNDAAALARADVGLVMGGIGSDAAVTAADVVLMNDAPSDIVAAIDLGKRTKRIVWQNIAFAFGMKALFLVLGVLGIASMWEAVFADVGVALLAIGNATRLIRGTKKSLKQA</sequence>
<dbReference type="InterPro" id="IPR006121">
    <property type="entry name" value="HMA_dom"/>
</dbReference>
<evidence type="ECO:0000256" key="11">
    <source>
        <dbReference type="ARBA" id="ARBA00022967"/>
    </source>
</evidence>
<keyword evidence="12 17" id="KW-1133">Transmembrane helix</keyword>
<dbReference type="NCBIfam" id="TIGR01494">
    <property type="entry name" value="ATPase_P-type"/>
    <property type="match status" value="1"/>
</dbReference>
<dbReference type="Proteomes" id="UP000254060">
    <property type="component" value="Unassembled WGS sequence"/>
</dbReference>
<evidence type="ECO:0000256" key="2">
    <source>
        <dbReference type="ARBA" id="ARBA00006024"/>
    </source>
</evidence>
<keyword evidence="4 17" id="KW-1003">Cell membrane</keyword>
<dbReference type="InterPro" id="IPR001757">
    <property type="entry name" value="P_typ_ATPase"/>
</dbReference>
<evidence type="ECO:0000256" key="13">
    <source>
        <dbReference type="ARBA" id="ARBA00023065"/>
    </source>
</evidence>
<evidence type="ECO:0000256" key="12">
    <source>
        <dbReference type="ARBA" id="ARBA00022989"/>
    </source>
</evidence>
<evidence type="ECO:0000256" key="7">
    <source>
        <dbReference type="ARBA" id="ARBA00022692"/>
    </source>
</evidence>
<dbReference type="InterPro" id="IPR023298">
    <property type="entry name" value="ATPase_P-typ_TM_dom_sf"/>
</dbReference>
<dbReference type="Gene3D" id="3.40.50.1000">
    <property type="entry name" value="HAD superfamily/HAD-like"/>
    <property type="match status" value="1"/>
</dbReference>
<feature type="transmembrane region" description="Helical" evidence="17">
    <location>
        <begin position="632"/>
        <end position="651"/>
    </location>
</feature>
<dbReference type="InterPro" id="IPR027256">
    <property type="entry name" value="P-typ_ATPase_IB"/>
</dbReference>
<dbReference type="Pfam" id="PF00122">
    <property type="entry name" value="E1-E2_ATPase"/>
    <property type="match status" value="1"/>
</dbReference>